<dbReference type="InterPro" id="IPR036526">
    <property type="entry name" value="C-N_Hydrolase_sf"/>
</dbReference>
<dbReference type="SUPFAM" id="SSF56317">
    <property type="entry name" value="Carbon-nitrogen hydrolase"/>
    <property type="match status" value="1"/>
</dbReference>
<sequence>MVRVSIVQMKSSPDKEENLAFSLKQIEQSAKKEAKIICFPEFQMSFSPPSQSSKELFSISESLNGNFVKQLKKSAKENNIFIVGSIYEHTNLISTNMKQEKENQINKNSYRVYDTVVLINERGKLISYYRKLHLYDALGFKESTKLLAGSKLFSPIISPLGKLGTLVCYDLRFPELSRILAIKGSNALIAPSGWVQGTMKEDHWLIMCRARAIENGVYLIAPNQIGNIFCGRSLVVDPFGVVVVDMGNSEGFEIIDLDLSRIDVIRKSLPLLKNRRRDLYHIH</sequence>
<dbReference type="PANTHER" id="PTHR23088:SF27">
    <property type="entry name" value="DEAMINATED GLUTATHIONE AMIDASE"/>
    <property type="match status" value="1"/>
</dbReference>
<evidence type="ECO:0000313" key="3">
    <source>
        <dbReference type="Proteomes" id="UP000058925"/>
    </source>
</evidence>
<dbReference type="PROSITE" id="PS50263">
    <property type="entry name" value="CN_HYDROLASE"/>
    <property type="match status" value="1"/>
</dbReference>
<accession>A0A654LXT4</accession>
<feature type="domain" description="CN hydrolase" evidence="1">
    <location>
        <begin position="2"/>
        <end position="261"/>
    </location>
</feature>
<dbReference type="Proteomes" id="UP000058925">
    <property type="component" value="Chromosome"/>
</dbReference>
<dbReference type="CDD" id="cd07581">
    <property type="entry name" value="nitrilase_3"/>
    <property type="match status" value="1"/>
</dbReference>
<evidence type="ECO:0000313" key="2">
    <source>
        <dbReference type="EMBL" id="ALI35089.1"/>
    </source>
</evidence>
<dbReference type="EC" id="3.5.1.100" evidence="2"/>
<dbReference type="EMBL" id="CP012850">
    <property type="protein sequence ID" value="ALI35089.1"/>
    <property type="molecule type" value="Genomic_DNA"/>
</dbReference>
<gene>
    <name evidence="2" type="primary">ramA</name>
    <name evidence="2" type="ORF">NMY3_00880</name>
</gene>
<dbReference type="OrthoDB" id="39312at2157"/>
<dbReference type="Pfam" id="PF00795">
    <property type="entry name" value="CN_hydrolase"/>
    <property type="match status" value="1"/>
</dbReference>
<keyword evidence="2" id="KW-0378">Hydrolase</keyword>
<reference evidence="3" key="1">
    <citation type="submission" date="2015-10" db="EMBL/GenBank/DDBJ databases">
        <title>Niche specialization of a soil ammonia-oxidizing archaeon, Candidatus Nitrosocosmicus oleophilus.</title>
        <authorList>
            <person name="Jung M.-Y."/>
            <person name="Rhee S.-K."/>
        </authorList>
    </citation>
    <scope>NUCLEOTIDE SEQUENCE [LARGE SCALE GENOMIC DNA]</scope>
    <source>
        <strain evidence="3">MY3</strain>
    </source>
</reference>
<dbReference type="InterPro" id="IPR003010">
    <property type="entry name" value="C-N_Hydrolase"/>
</dbReference>
<keyword evidence="3" id="KW-1185">Reference proteome</keyword>
<dbReference type="GeneID" id="60421009"/>
<proteinExistence type="predicted"/>
<dbReference type="Gene3D" id="3.60.110.10">
    <property type="entry name" value="Carbon-nitrogen hydrolase"/>
    <property type="match status" value="1"/>
</dbReference>
<dbReference type="KEGG" id="taa:NMY3_00880"/>
<organism evidence="2 3">
    <name type="scientific">Candidatus Nitrosocosmicus oleophilus</name>
    <dbReference type="NCBI Taxonomy" id="1353260"/>
    <lineage>
        <taxon>Archaea</taxon>
        <taxon>Nitrososphaerota</taxon>
        <taxon>Nitrososphaeria</taxon>
        <taxon>Nitrososphaerales</taxon>
        <taxon>Nitrososphaeraceae</taxon>
        <taxon>Candidatus Nitrosocosmicus</taxon>
    </lineage>
</organism>
<evidence type="ECO:0000259" key="1">
    <source>
        <dbReference type="PROSITE" id="PS50263"/>
    </source>
</evidence>
<protein>
    <submittedName>
        <fullName evidence="2">(R)-stereoselective amidase</fullName>
        <ecNumber evidence="2">3.5.1.100</ecNumber>
    </submittedName>
</protein>
<dbReference type="PANTHER" id="PTHR23088">
    <property type="entry name" value="NITRILASE-RELATED"/>
    <property type="match status" value="1"/>
</dbReference>
<dbReference type="GO" id="GO:0016787">
    <property type="term" value="F:hydrolase activity"/>
    <property type="evidence" value="ECO:0007669"/>
    <property type="project" value="UniProtKB-KW"/>
</dbReference>
<dbReference type="RefSeq" id="WP_196817628.1">
    <property type="nucleotide sequence ID" value="NZ_CP012850.1"/>
</dbReference>
<dbReference type="PROSITE" id="PS01227">
    <property type="entry name" value="UPF0012"/>
    <property type="match status" value="1"/>
</dbReference>
<dbReference type="AlphaFoldDB" id="A0A654LXT4"/>
<dbReference type="InterPro" id="IPR001110">
    <property type="entry name" value="UPF0012_CS"/>
</dbReference>
<name>A0A654LXT4_9ARCH</name>